<reference evidence="4 5" key="1">
    <citation type="submission" date="2015-01" db="EMBL/GenBank/DDBJ databases">
        <title>Ahrensia donghaiensis sp. nov., a novel dimethylsulphoniopropionate-cleavage bacterium isolated from seawater and emended descriptions of the genus Ahrensia and Ahrensia kielensis.</title>
        <authorList>
            <person name="Liu J."/>
        </authorList>
    </citation>
    <scope>NUCLEOTIDE SEQUENCE [LARGE SCALE GENOMIC DNA]</scope>
    <source>
        <strain evidence="4 5">LZD062</strain>
    </source>
</reference>
<dbReference type="PANTHER" id="PTHR33375">
    <property type="entry name" value="CHROMOSOME-PARTITIONING PROTEIN PARB-RELATED"/>
    <property type="match status" value="1"/>
</dbReference>
<protein>
    <submittedName>
        <fullName evidence="4">Chromosome partitioning protein ParB</fullName>
    </submittedName>
</protein>
<dbReference type="GO" id="GO:0005694">
    <property type="term" value="C:chromosome"/>
    <property type="evidence" value="ECO:0007669"/>
    <property type="project" value="TreeGrafter"/>
</dbReference>
<dbReference type="SUPFAM" id="SSF110849">
    <property type="entry name" value="ParB/Sulfiredoxin"/>
    <property type="match status" value="1"/>
</dbReference>
<feature type="compositionally biased region" description="Basic and acidic residues" evidence="2">
    <location>
        <begin position="273"/>
        <end position="282"/>
    </location>
</feature>
<dbReference type="NCBIfam" id="TIGR03454">
    <property type="entry name" value="partition_RepB"/>
    <property type="match status" value="1"/>
</dbReference>
<evidence type="ECO:0000259" key="3">
    <source>
        <dbReference type="SMART" id="SM00470"/>
    </source>
</evidence>
<evidence type="ECO:0000313" key="5">
    <source>
        <dbReference type="Proteomes" id="UP000038011"/>
    </source>
</evidence>
<gene>
    <name evidence="4" type="ORF">SU32_12685</name>
</gene>
<comment type="caution">
    <text evidence="4">The sequence shown here is derived from an EMBL/GenBank/DDBJ whole genome shotgun (WGS) entry which is preliminary data.</text>
</comment>
<dbReference type="InterPro" id="IPR017819">
    <property type="entry name" value="Plasmid_partition_RepB"/>
</dbReference>
<accession>A0A0M9GM47</accession>
<feature type="region of interest" description="Disordered" evidence="2">
    <location>
        <begin position="262"/>
        <end position="291"/>
    </location>
</feature>
<dbReference type="PANTHER" id="PTHR33375:SF1">
    <property type="entry name" value="CHROMOSOME-PARTITIONING PROTEIN PARB-RELATED"/>
    <property type="match status" value="1"/>
</dbReference>
<dbReference type="RefSeq" id="WP_053999743.1">
    <property type="nucleotide sequence ID" value="NZ_JXMU01000018.1"/>
</dbReference>
<dbReference type="STRING" id="1514904.SU32_12685"/>
<dbReference type="Pfam" id="PF07506">
    <property type="entry name" value="RepB"/>
    <property type="match status" value="1"/>
</dbReference>
<keyword evidence="5" id="KW-1185">Reference proteome</keyword>
<evidence type="ECO:0000256" key="2">
    <source>
        <dbReference type="SAM" id="MobiDB-lite"/>
    </source>
</evidence>
<dbReference type="OrthoDB" id="7908920at2"/>
<dbReference type="InterPro" id="IPR011111">
    <property type="entry name" value="Plasmid_RepB"/>
</dbReference>
<evidence type="ECO:0000256" key="1">
    <source>
        <dbReference type="ARBA" id="ARBA00006295"/>
    </source>
</evidence>
<dbReference type="CDD" id="cd16405">
    <property type="entry name" value="RepB_like_N"/>
    <property type="match status" value="1"/>
</dbReference>
<organism evidence="4 5">
    <name type="scientific">Ahrensia marina</name>
    <dbReference type="NCBI Taxonomy" id="1514904"/>
    <lineage>
        <taxon>Bacteria</taxon>
        <taxon>Pseudomonadati</taxon>
        <taxon>Pseudomonadota</taxon>
        <taxon>Alphaproteobacteria</taxon>
        <taxon>Hyphomicrobiales</taxon>
        <taxon>Ahrensiaceae</taxon>
        <taxon>Ahrensia</taxon>
    </lineage>
</organism>
<evidence type="ECO:0000313" key="4">
    <source>
        <dbReference type="EMBL" id="KPB00666.1"/>
    </source>
</evidence>
<sequence>MARKGLLDSVIGAAPNPEQKETRSSYVQTGASKSMKSSLEDIAKNAKRLVDGETVVKIDPSLIDASFLRDRLSGDDQAFEDLKAMISEHGQETPVLLKPHPQKSGRYMVVFGHRRVRVARALGIEVRAVIRELEDIAHVIAQGQENTAREDLSFIEKALYAKSIIDGGYGKDVAMAALTIDATLLSRMLSVSQKISVEFLEAIGTAKSVGRDRWEELKRLIIIPANKKKASALIETDAFRNAESEDRFDQLLNLLKAKGASPKKASSTKSNTRKWEAGEGRIKASLSSSPKAYSISLKSTDAAAFGEYLSENLEALYRAFEEQKKGKS</sequence>
<comment type="similarity">
    <text evidence="1">Belongs to the ParB family.</text>
</comment>
<feature type="region of interest" description="Disordered" evidence="2">
    <location>
        <begin position="1"/>
        <end position="32"/>
    </location>
</feature>
<dbReference type="SUPFAM" id="SSF109709">
    <property type="entry name" value="KorB DNA-binding domain-like"/>
    <property type="match status" value="1"/>
</dbReference>
<name>A0A0M9GM47_9HYPH</name>
<dbReference type="InterPro" id="IPR037972">
    <property type="entry name" value="RepB_N"/>
</dbReference>
<dbReference type="GO" id="GO:0003677">
    <property type="term" value="F:DNA binding"/>
    <property type="evidence" value="ECO:0007669"/>
    <property type="project" value="InterPro"/>
</dbReference>
<dbReference type="Gene3D" id="3.90.1530.10">
    <property type="entry name" value="Conserved hypothetical protein from pyrococcus furiosus pfu- 392566-001, ParB domain"/>
    <property type="match status" value="1"/>
</dbReference>
<dbReference type="GO" id="GO:0007059">
    <property type="term" value="P:chromosome segregation"/>
    <property type="evidence" value="ECO:0007669"/>
    <property type="project" value="TreeGrafter"/>
</dbReference>
<dbReference type="PATRIC" id="fig|1514904.3.peg.1389"/>
<dbReference type="AlphaFoldDB" id="A0A0M9GM47"/>
<proteinExistence type="inferred from homology"/>
<dbReference type="EMBL" id="JXMU01000018">
    <property type="protein sequence ID" value="KPB00666.1"/>
    <property type="molecule type" value="Genomic_DNA"/>
</dbReference>
<dbReference type="InterPro" id="IPR004437">
    <property type="entry name" value="ParB/RepB/Spo0J"/>
</dbReference>
<dbReference type="Pfam" id="PF02195">
    <property type="entry name" value="ParB_N"/>
    <property type="match status" value="1"/>
</dbReference>
<dbReference type="InterPro" id="IPR003115">
    <property type="entry name" value="ParB_N"/>
</dbReference>
<dbReference type="InterPro" id="IPR050336">
    <property type="entry name" value="Chromosome_partition/occlusion"/>
</dbReference>
<dbReference type="NCBIfam" id="TIGR00180">
    <property type="entry name" value="parB_part"/>
    <property type="match status" value="1"/>
</dbReference>
<feature type="domain" description="ParB-like N-terminal" evidence="3">
    <location>
        <begin position="56"/>
        <end position="147"/>
    </location>
</feature>
<dbReference type="Proteomes" id="UP000038011">
    <property type="component" value="Unassembled WGS sequence"/>
</dbReference>
<dbReference type="InterPro" id="IPR036086">
    <property type="entry name" value="ParB/Sulfiredoxin_sf"/>
</dbReference>
<dbReference type="SMART" id="SM00470">
    <property type="entry name" value="ParB"/>
    <property type="match status" value="1"/>
</dbReference>